<organism evidence="1 2">
    <name type="scientific">Mycobacterium avium subsp. hominissuis</name>
    <dbReference type="NCBI Taxonomy" id="439334"/>
    <lineage>
        <taxon>Bacteria</taxon>
        <taxon>Bacillati</taxon>
        <taxon>Actinomycetota</taxon>
        <taxon>Actinomycetes</taxon>
        <taxon>Mycobacteriales</taxon>
        <taxon>Mycobacteriaceae</taxon>
        <taxon>Mycobacterium</taxon>
        <taxon>Mycobacterium avium complex (MAC)</taxon>
    </lineage>
</organism>
<dbReference type="AlphaFoldDB" id="A0AAI8ST83"/>
<gene>
    <name evidence="1" type="ORF">JPH1_53010</name>
</gene>
<dbReference type="Proteomes" id="UP000327362">
    <property type="component" value="Plasmid p1-JPH1"/>
</dbReference>
<reference evidence="1 2" key="1">
    <citation type="submission" date="2019-09" db="EMBL/GenBank/DDBJ databases">
        <title>Complete genome sequence of Mycobacterium avium subsp. hominissuis strain JP-H-1.</title>
        <authorList>
            <person name="Kinoshita Y."/>
            <person name="Niwa H."/>
            <person name="Uchida-Fujii E."/>
            <person name="Nukada T."/>
        </authorList>
    </citation>
    <scope>NUCLEOTIDE SEQUENCE [LARGE SCALE GENOMIC DNA]</scope>
    <source>
        <strain evidence="1 2">JP-H-1</strain>
        <plasmid evidence="1 2">p1-JPH1</plasmid>
    </source>
</reference>
<sequence>MTYPDGAPGFSEEVADGQRENLLPEPVQDVRVFTGDPTGLHRLVTLEEVAAMPDGTVVIWSDQDERQAGVLETEDDRERVVRPISIGIYEHDWPLGALTPPVWVVTFDDAPEVLVNVEQVCTRRFES</sequence>
<protein>
    <submittedName>
        <fullName evidence="1">Uncharacterized protein</fullName>
    </submittedName>
</protein>
<accession>A0AAI8ST83</accession>
<name>A0AAI8ST83_MYCAV</name>
<geneLocation type="plasmid" evidence="1 2">
    <name>p1-JPH1</name>
</geneLocation>
<evidence type="ECO:0000313" key="2">
    <source>
        <dbReference type="Proteomes" id="UP000327362"/>
    </source>
</evidence>
<evidence type="ECO:0000313" key="1">
    <source>
        <dbReference type="EMBL" id="BBN50826.1"/>
    </source>
</evidence>
<dbReference type="RefSeq" id="WP_142305055.1">
    <property type="nucleotide sequence ID" value="NZ_AP020327.1"/>
</dbReference>
<dbReference type="EMBL" id="AP020327">
    <property type="protein sequence ID" value="BBN50826.1"/>
    <property type="molecule type" value="Genomic_DNA"/>
</dbReference>
<keyword evidence="1" id="KW-0614">Plasmid</keyword>
<proteinExistence type="predicted"/>